<dbReference type="InterPro" id="IPR018040">
    <property type="entry name" value="Pectinesterase_Tyr_AS"/>
</dbReference>
<comment type="similarity">
    <text evidence="3">In the N-terminal section; belongs to the PMEI family.</text>
</comment>
<keyword evidence="8 12" id="KW-0378">Hydrolase</keyword>
<comment type="subcellular location">
    <subcellularLocation>
        <location evidence="1 12">Secreted</location>
        <location evidence="1 12">Cell wall</location>
    </subcellularLocation>
</comment>
<proteinExistence type="inferred from homology"/>
<dbReference type="GO" id="GO:0004857">
    <property type="term" value="F:enzyme inhibitor activity"/>
    <property type="evidence" value="ECO:0007669"/>
    <property type="project" value="InterPro"/>
</dbReference>
<evidence type="ECO:0000256" key="8">
    <source>
        <dbReference type="ARBA" id="ARBA00022801"/>
    </source>
</evidence>
<evidence type="ECO:0000256" key="11">
    <source>
        <dbReference type="PROSITE-ProRule" id="PRU10040"/>
    </source>
</evidence>
<dbReference type="GO" id="GO:0045490">
    <property type="term" value="P:pectin catabolic process"/>
    <property type="evidence" value="ECO:0007669"/>
    <property type="project" value="UniProtKB-UniRule"/>
</dbReference>
<evidence type="ECO:0000256" key="13">
    <source>
        <dbReference type="SAM" id="MobiDB-lite"/>
    </source>
</evidence>
<dbReference type="InterPro" id="IPR012334">
    <property type="entry name" value="Pectin_lyas_fold"/>
</dbReference>
<evidence type="ECO:0000313" key="15">
    <source>
        <dbReference type="EMBL" id="KAI5446433.1"/>
    </source>
</evidence>
<evidence type="ECO:0000256" key="9">
    <source>
        <dbReference type="ARBA" id="ARBA00023085"/>
    </source>
</evidence>
<dbReference type="AlphaFoldDB" id="A0A9D5GZ61"/>
<dbReference type="InterPro" id="IPR000070">
    <property type="entry name" value="Pectinesterase_cat"/>
</dbReference>
<sequence length="637" mass="68214">MEGMRDNQKKRFAVVGVCYILLIAVVRTDAVGITRGGFGGPGEQNGKIFTPQKDVDSLCKSDPEKCNTKLGRLFKGTMTIKDTIKKALIEDAGELQRHIDTRVLYKELAVDKRSEDAVRICDEVMDDAIDGVNKSVGELDTVDFNKLSDFVFDLQVWMTATLTDQQTCLDTFEKVNKKGSQRLAEVMNTSMSLSKTAIDMLNSVSEVLKDFGQTPVGLHTHRRLLSDEPEKHFDSYPTWVSEGQRRLLAASSVKPDAVVAQDGSGQFKTVAEALKTVPPNNAKPFIIYVKAGTYKEVVIIPLKMDYVTIIGDGPTKTRFTGSLNFADGVLTYDSATFGVNGANFVGKDIGIENTAGPAKQQAVALRVSGDMAVFYNCQIDGYQDTLFALALRQFYRDCTISGTIDFIFGDPFAVFQNCKIVVRKPLLGQACLVTAGGRLSASTQTALVFQSCHFTGEPALASVTPKISFLGRPWKPYSKVVIMDSVIDDVFLPEGYQAWMGTDFMDTATFLEYNNKGPGADFKARVKWPNVKALTAVEAAAFYPGKFLQVSGTPWMTSSGVPCSLGPMSGGSAGSSASSTPIIESGPSSSSPASAPVTASAPSSSSPASAPSKSSPVTASAPSSSSPVTASAPSKPS</sequence>
<dbReference type="InterPro" id="IPR006501">
    <property type="entry name" value="Pectinesterase_inhib_dom"/>
</dbReference>
<dbReference type="Gene3D" id="2.160.20.10">
    <property type="entry name" value="Single-stranded right-handed beta-helix, Pectin lyase-like"/>
    <property type="match status" value="1"/>
</dbReference>
<dbReference type="CDD" id="cd15798">
    <property type="entry name" value="PMEI-like_3"/>
    <property type="match status" value="1"/>
</dbReference>
<name>A0A9D5GZ61_PEA</name>
<dbReference type="SUPFAM" id="SSF101148">
    <property type="entry name" value="Plant invertase/pectin methylesterase inhibitor"/>
    <property type="match status" value="1"/>
</dbReference>
<dbReference type="Gene3D" id="1.20.140.40">
    <property type="entry name" value="Invertase/pectin methylesterase inhibitor family protein"/>
    <property type="match status" value="1"/>
</dbReference>
<evidence type="ECO:0000256" key="2">
    <source>
        <dbReference type="ARBA" id="ARBA00005184"/>
    </source>
</evidence>
<dbReference type="GO" id="GO:0042545">
    <property type="term" value="P:cell wall modification"/>
    <property type="evidence" value="ECO:0007669"/>
    <property type="project" value="UniProtKB-UniRule"/>
</dbReference>
<evidence type="ECO:0000313" key="16">
    <source>
        <dbReference type="Proteomes" id="UP001058974"/>
    </source>
</evidence>
<comment type="similarity">
    <text evidence="4">In the C-terminal section; belongs to the pectinesterase family.</text>
</comment>
<protein>
    <recommendedName>
        <fullName evidence="5 12">Pectinesterase</fullName>
        <ecNumber evidence="5 12">3.1.1.11</ecNumber>
    </recommendedName>
</protein>
<keyword evidence="10 12" id="KW-0961">Cell wall biogenesis/degradation</keyword>
<keyword evidence="16" id="KW-1185">Reference proteome</keyword>
<dbReference type="InterPro" id="IPR033131">
    <property type="entry name" value="Pectinesterase_Asp_AS"/>
</dbReference>
<dbReference type="PANTHER" id="PTHR31707">
    <property type="entry name" value="PECTINESTERASE"/>
    <property type="match status" value="1"/>
</dbReference>
<evidence type="ECO:0000256" key="10">
    <source>
        <dbReference type="ARBA" id="ARBA00023316"/>
    </source>
</evidence>
<evidence type="ECO:0000259" key="14">
    <source>
        <dbReference type="SMART" id="SM00856"/>
    </source>
</evidence>
<keyword evidence="9 12" id="KW-0063">Aspartyl esterase</keyword>
<dbReference type="GO" id="GO:0030599">
    <property type="term" value="F:pectinesterase activity"/>
    <property type="evidence" value="ECO:0007669"/>
    <property type="project" value="UniProtKB-UniRule"/>
</dbReference>
<feature type="domain" description="Pectinesterase inhibitor" evidence="14">
    <location>
        <begin position="50"/>
        <end position="200"/>
    </location>
</feature>
<evidence type="ECO:0000256" key="12">
    <source>
        <dbReference type="RuleBase" id="RU000589"/>
    </source>
</evidence>
<comment type="catalytic activity">
    <reaction evidence="12">
        <text>[(1-&gt;4)-alpha-D-galacturonosyl methyl ester](n) + n H2O = [(1-&gt;4)-alpha-D-galacturonosyl](n) + n methanol + n H(+)</text>
        <dbReference type="Rhea" id="RHEA:22380"/>
        <dbReference type="Rhea" id="RHEA-COMP:14570"/>
        <dbReference type="Rhea" id="RHEA-COMP:14573"/>
        <dbReference type="ChEBI" id="CHEBI:15377"/>
        <dbReference type="ChEBI" id="CHEBI:15378"/>
        <dbReference type="ChEBI" id="CHEBI:17790"/>
        <dbReference type="ChEBI" id="CHEBI:140522"/>
        <dbReference type="ChEBI" id="CHEBI:140523"/>
        <dbReference type="EC" id="3.1.1.11"/>
    </reaction>
</comment>
<accession>A0A9D5GZ61</accession>
<comment type="caution">
    <text evidence="15">The sequence shown here is derived from an EMBL/GenBank/DDBJ whole genome shotgun (WGS) entry which is preliminary data.</text>
</comment>
<organism evidence="15 16">
    <name type="scientific">Pisum sativum</name>
    <name type="common">Garden pea</name>
    <name type="synonym">Lathyrus oleraceus</name>
    <dbReference type="NCBI Taxonomy" id="3888"/>
    <lineage>
        <taxon>Eukaryota</taxon>
        <taxon>Viridiplantae</taxon>
        <taxon>Streptophyta</taxon>
        <taxon>Embryophyta</taxon>
        <taxon>Tracheophyta</taxon>
        <taxon>Spermatophyta</taxon>
        <taxon>Magnoliopsida</taxon>
        <taxon>eudicotyledons</taxon>
        <taxon>Gunneridae</taxon>
        <taxon>Pentapetalae</taxon>
        <taxon>rosids</taxon>
        <taxon>fabids</taxon>
        <taxon>Fabales</taxon>
        <taxon>Fabaceae</taxon>
        <taxon>Papilionoideae</taxon>
        <taxon>50 kb inversion clade</taxon>
        <taxon>NPAAA clade</taxon>
        <taxon>Hologalegina</taxon>
        <taxon>IRL clade</taxon>
        <taxon>Fabeae</taxon>
        <taxon>Lathyrus</taxon>
    </lineage>
</organism>
<dbReference type="PROSITE" id="PS00503">
    <property type="entry name" value="PECTINESTERASE_2"/>
    <property type="match status" value="1"/>
</dbReference>
<evidence type="ECO:0000256" key="4">
    <source>
        <dbReference type="ARBA" id="ARBA00007786"/>
    </source>
</evidence>
<dbReference type="OrthoDB" id="2019149at2759"/>
<dbReference type="Gramene" id="Psat0s3740g0160.1">
    <property type="protein sequence ID" value="Psat0s3740g0160.1.cds"/>
    <property type="gene ID" value="Psat0s3740g0160"/>
</dbReference>
<dbReference type="Pfam" id="PF01095">
    <property type="entry name" value="Pectinesterase"/>
    <property type="match status" value="1"/>
</dbReference>
<dbReference type="SMART" id="SM00856">
    <property type="entry name" value="PMEI"/>
    <property type="match status" value="1"/>
</dbReference>
<dbReference type="EMBL" id="JAMSHJ010000001">
    <property type="protein sequence ID" value="KAI5446433.1"/>
    <property type="molecule type" value="Genomic_DNA"/>
</dbReference>
<gene>
    <name evidence="15" type="ORF">KIW84_014316</name>
</gene>
<comment type="pathway">
    <text evidence="2 12">Glycan metabolism; pectin degradation; 2-dehydro-3-deoxy-D-gluconate from pectin: step 1/5.</text>
</comment>
<evidence type="ECO:0000256" key="3">
    <source>
        <dbReference type="ARBA" id="ARBA00006027"/>
    </source>
</evidence>
<dbReference type="FunFam" id="2.160.20.10:FF:000029">
    <property type="entry name" value="Pectinesterase 4"/>
    <property type="match status" value="1"/>
</dbReference>
<comment type="function">
    <text evidence="12">Acts in the modification of cell walls via demethylesterification of cell wall pectin.</text>
</comment>
<dbReference type="Proteomes" id="UP001058974">
    <property type="component" value="Chromosome 1"/>
</dbReference>
<dbReference type="InterPro" id="IPR035513">
    <property type="entry name" value="Invertase/methylesterase_inhib"/>
</dbReference>
<keyword evidence="6 12" id="KW-0134">Cell wall</keyword>
<evidence type="ECO:0000256" key="5">
    <source>
        <dbReference type="ARBA" id="ARBA00013229"/>
    </source>
</evidence>
<dbReference type="Gramene" id="PSAT_LOCUS4852_t1">
    <property type="protein sequence ID" value="CAL5184363.1"/>
    <property type="gene ID" value="PSAT_LOCUS4852"/>
</dbReference>
<reference evidence="15 16" key="1">
    <citation type="journal article" date="2022" name="Nat. Genet.">
        <title>Improved pea reference genome and pan-genome highlight genomic features and evolutionary characteristics.</title>
        <authorList>
            <person name="Yang T."/>
            <person name="Liu R."/>
            <person name="Luo Y."/>
            <person name="Hu S."/>
            <person name="Wang D."/>
            <person name="Wang C."/>
            <person name="Pandey M.K."/>
            <person name="Ge S."/>
            <person name="Xu Q."/>
            <person name="Li N."/>
            <person name="Li G."/>
            <person name="Huang Y."/>
            <person name="Saxena R.K."/>
            <person name="Ji Y."/>
            <person name="Li M."/>
            <person name="Yan X."/>
            <person name="He Y."/>
            <person name="Liu Y."/>
            <person name="Wang X."/>
            <person name="Xiang C."/>
            <person name="Varshney R.K."/>
            <person name="Ding H."/>
            <person name="Gao S."/>
            <person name="Zong X."/>
        </authorList>
    </citation>
    <scope>NUCLEOTIDE SEQUENCE [LARGE SCALE GENOMIC DNA]</scope>
    <source>
        <strain evidence="15 16">cv. Zhongwan 6</strain>
    </source>
</reference>
<keyword evidence="7 12" id="KW-0964">Secreted</keyword>
<dbReference type="PROSITE" id="PS00800">
    <property type="entry name" value="PECTINESTERASE_1"/>
    <property type="match status" value="1"/>
</dbReference>
<dbReference type="EC" id="3.1.1.11" evidence="5 12"/>
<feature type="compositionally biased region" description="Low complexity" evidence="13">
    <location>
        <begin position="587"/>
        <end position="637"/>
    </location>
</feature>
<evidence type="ECO:0000256" key="6">
    <source>
        <dbReference type="ARBA" id="ARBA00022512"/>
    </source>
</evidence>
<feature type="active site" evidence="11">
    <location>
        <position position="405"/>
    </location>
</feature>
<dbReference type="Pfam" id="PF04043">
    <property type="entry name" value="PMEI"/>
    <property type="match status" value="1"/>
</dbReference>
<dbReference type="Gramene" id="Psat01G0431600-T1">
    <property type="protein sequence ID" value="KAI5446433.1"/>
    <property type="gene ID" value="KIW84_014316"/>
</dbReference>
<dbReference type="InterPro" id="IPR011050">
    <property type="entry name" value="Pectin_lyase_fold/virulence"/>
</dbReference>
<dbReference type="SUPFAM" id="SSF51126">
    <property type="entry name" value="Pectin lyase-like"/>
    <property type="match status" value="1"/>
</dbReference>
<evidence type="ECO:0000256" key="1">
    <source>
        <dbReference type="ARBA" id="ARBA00004191"/>
    </source>
</evidence>
<feature type="region of interest" description="Disordered" evidence="13">
    <location>
        <begin position="567"/>
        <end position="637"/>
    </location>
</feature>
<evidence type="ECO:0000256" key="7">
    <source>
        <dbReference type="ARBA" id="ARBA00022525"/>
    </source>
</evidence>